<comment type="catalytic activity">
    <reaction evidence="1">
        <text>(6R)-L-erythro-5,6,7,8-tetrahydrobiopterin + L-phenylalanine + O2 = (4aS,6R)-4a-hydroxy-L-erythro-5,6,7,8-tetrahydrobiopterin + L-tyrosine</text>
        <dbReference type="Rhea" id="RHEA:20273"/>
        <dbReference type="ChEBI" id="CHEBI:15379"/>
        <dbReference type="ChEBI" id="CHEBI:15642"/>
        <dbReference type="ChEBI" id="CHEBI:58095"/>
        <dbReference type="ChEBI" id="CHEBI:58315"/>
        <dbReference type="ChEBI" id="CHEBI:59560"/>
        <dbReference type="EC" id="1.14.16.1"/>
    </reaction>
</comment>
<evidence type="ECO:0000256" key="6">
    <source>
        <dbReference type="ARBA" id="ARBA00020276"/>
    </source>
</evidence>
<evidence type="ECO:0000256" key="2">
    <source>
        <dbReference type="ARBA" id="ARBA00001954"/>
    </source>
</evidence>
<keyword evidence="8" id="KW-0560">Oxidoreductase</keyword>
<dbReference type="InterPro" id="IPR005960">
    <property type="entry name" value="Phe-4-hydroxylase_mono"/>
</dbReference>
<evidence type="ECO:0000256" key="10">
    <source>
        <dbReference type="ARBA" id="ARBA00023033"/>
    </source>
</evidence>
<evidence type="ECO:0000256" key="12">
    <source>
        <dbReference type="ARBA" id="ARBA00029922"/>
    </source>
</evidence>
<gene>
    <name evidence="14" type="primary">phhA_1</name>
    <name evidence="14" type="ORF">GCM10009115_27040</name>
</gene>
<dbReference type="PANTHER" id="PTHR11473:SF24">
    <property type="entry name" value="PHENYLALANINE-4-HYDROXYLASE"/>
    <property type="match status" value="1"/>
</dbReference>
<dbReference type="RefSeq" id="WP_215356139.1">
    <property type="nucleotide sequence ID" value="NZ_BAAAFE010000009.1"/>
</dbReference>
<protein>
    <recommendedName>
        <fullName evidence="6">Phenylalanine-4-hydroxylase</fullName>
        <ecNumber evidence="5">1.14.16.1</ecNumber>
    </recommendedName>
    <alternativeName>
        <fullName evidence="12">Phe-4-monooxygenase</fullName>
    </alternativeName>
</protein>
<dbReference type="CDD" id="cd03348">
    <property type="entry name" value="pro_PheOH"/>
    <property type="match status" value="1"/>
</dbReference>
<dbReference type="InterPro" id="IPR036329">
    <property type="entry name" value="Aro-AA_hydroxylase_C_sf"/>
</dbReference>
<name>A0ABN1M9T1_9SPHN</name>
<dbReference type="PANTHER" id="PTHR11473">
    <property type="entry name" value="AROMATIC AMINO ACID HYDROXYLASE"/>
    <property type="match status" value="1"/>
</dbReference>
<evidence type="ECO:0000256" key="7">
    <source>
        <dbReference type="ARBA" id="ARBA00022723"/>
    </source>
</evidence>
<evidence type="ECO:0000256" key="9">
    <source>
        <dbReference type="ARBA" id="ARBA00023004"/>
    </source>
</evidence>
<keyword evidence="10" id="KW-0503">Monooxygenase</keyword>
<dbReference type="EMBL" id="BAAAFE010000009">
    <property type="protein sequence ID" value="GAA0866048.1"/>
    <property type="molecule type" value="Genomic_DNA"/>
</dbReference>
<organism evidence="14 15">
    <name type="scientific">Sphingopyxis soli</name>
    <dbReference type="NCBI Taxonomy" id="592051"/>
    <lineage>
        <taxon>Bacteria</taxon>
        <taxon>Pseudomonadati</taxon>
        <taxon>Pseudomonadota</taxon>
        <taxon>Alphaproteobacteria</taxon>
        <taxon>Sphingomonadales</taxon>
        <taxon>Sphingomonadaceae</taxon>
        <taxon>Sphingopyxis</taxon>
    </lineage>
</organism>
<comment type="similarity">
    <text evidence="4">Belongs to the biopterin-dependent aromatic amino acid hydroxylase family.</text>
</comment>
<reference evidence="14 15" key="1">
    <citation type="journal article" date="2019" name="Int. J. Syst. Evol. Microbiol.">
        <title>The Global Catalogue of Microorganisms (GCM) 10K type strain sequencing project: providing services to taxonomists for standard genome sequencing and annotation.</title>
        <authorList>
            <consortium name="The Broad Institute Genomics Platform"/>
            <consortium name="The Broad Institute Genome Sequencing Center for Infectious Disease"/>
            <person name="Wu L."/>
            <person name="Ma J."/>
        </authorList>
    </citation>
    <scope>NUCLEOTIDE SEQUENCE [LARGE SCALE GENOMIC DNA]</scope>
    <source>
        <strain evidence="14 15">JCM 15910</strain>
    </source>
</reference>
<dbReference type="Gene3D" id="1.10.800.10">
    <property type="entry name" value="Aromatic amino acid hydroxylase"/>
    <property type="match status" value="1"/>
</dbReference>
<dbReference type="EC" id="1.14.16.1" evidence="5"/>
<dbReference type="Pfam" id="PF00351">
    <property type="entry name" value="Biopterin_H"/>
    <property type="match status" value="1"/>
</dbReference>
<comment type="caution">
    <text evidence="14">The sequence shown here is derived from an EMBL/GenBank/DDBJ whole genome shotgun (WGS) entry which is preliminary data.</text>
</comment>
<evidence type="ECO:0000256" key="3">
    <source>
        <dbReference type="ARBA" id="ARBA00005088"/>
    </source>
</evidence>
<dbReference type="SUPFAM" id="SSF56534">
    <property type="entry name" value="Aromatic aminoacid monoxygenases, catalytic and oligomerization domains"/>
    <property type="match status" value="1"/>
</dbReference>
<keyword evidence="15" id="KW-1185">Reference proteome</keyword>
<evidence type="ECO:0000313" key="15">
    <source>
        <dbReference type="Proteomes" id="UP001500738"/>
    </source>
</evidence>
<dbReference type="PROSITE" id="PS00367">
    <property type="entry name" value="BH4_AAA_HYDROXYL_1"/>
    <property type="match status" value="1"/>
</dbReference>
<dbReference type="PRINTS" id="PR00372">
    <property type="entry name" value="FYWHYDRXLASE"/>
</dbReference>
<comment type="pathway">
    <text evidence="3">Amino-acid degradation; L-phenylalanine degradation; acetoacetate and fumarate from L-phenylalanine: step 1/6.</text>
</comment>
<comment type="cofactor">
    <cofactor evidence="2">
        <name>Fe(2+)</name>
        <dbReference type="ChEBI" id="CHEBI:29033"/>
    </cofactor>
</comment>
<evidence type="ECO:0000256" key="11">
    <source>
        <dbReference type="ARBA" id="ARBA00023232"/>
    </source>
</evidence>
<accession>A0ABN1M9T1</accession>
<keyword evidence="7" id="KW-0479">Metal-binding</keyword>
<evidence type="ECO:0000256" key="4">
    <source>
        <dbReference type="ARBA" id="ARBA00009712"/>
    </source>
</evidence>
<dbReference type="PROSITE" id="PS51410">
    <property type="entry name" value="BH4_AAA_HYDROXYL_2"/>
    <property type="match status" value="1"/>
</dbReference>
<keyword evidence="11" id="KW-0585">Phenylalanine catabolism</keyword>
<dbReference type="InterPro" id="IPR001273">
    <property type="entry name" value="ArAA_hydroxylase"/>
</dbReference>
<dbReference type="NCBIfam" id="NF008877">
    <property type="entry name" value="PRK11913.1-2"/>
    <property type="match status" value="1"/>
</dbReference>
<dbReference type="NCBIfam" id="TIGR01267">
    <property type="entry name" value="Phe4hydrox_mono"/>
    <property type="match status" value="1"/>
</dbReference>
<dbReference type="InterPro" id="IPR019774">
    <property type="entry name" value="Aromatic-AA_hydroxylase_C"/>
</dbReference>
<evidence type="ECO:0000256" key="8">
    <source>
        <dbReference type="ARBA" id="ARBA00023002"/>
    </source>
</evidence>
<feature type="domain" description="Biopterin-dependent aromatic amino acid hydroxylase family profile" evidence="13">
    <location>
        <begin position="1"/>
        <end position="277"/>
    </location>
</feature>
<evidence type="ECO:0000259" key="13">
    <source>
        <dbReference type="PROSITE" id="PS51410"/>
    </source>
</evidence>
<evidence type="ECO:0000256" key="1">
    <source>
        <dbReference type="ARBA" id="ARBA00001060"/>
    </source>
</evidence>
<evidence type="ECO:0000256" key="5">
    <source>
        <dbReference type="ARBA" id="ARBA00011995"/>
    </source>
</evidence>
<keyword evidence="9" id="KW-0408">Iron</keyword>
<dbReference type="InterPro" id="IPR036951">
    <property type="entry name" value="ArAA_hydroxylase_sf"/>
</dbReference>
<proteinExistence type="inferred from homology"/>
<sequence length="277" mass="30535">MAATHVFEAPPAGVAADWTMPQNWSQFSADDHRTWDQLVARQSQALGGFASQAFLDGLDILHLAGPGIPDLADLNPRLKATTGWEIVPVPGVIPNEPFFRHLAARRFPAANFLRGPDSLDYSEEPDMFHDLFGHLPMLTNPVFADFLVAYGKAGLRAETLGAADYLGRLYLHTVEFGLVREAGGIRAYGAGLLSSIAETVHAVTSPGARRLRFDLARVMRSDYLFDDFQPTYFVIESFEHLLKETDETDFTPIYARLKELPLLAPGETAEGDSPFTL</sequence>
<evidence type="ECO:0000313" key="14">
    <source>
        <dbReference type="EMBL" id="GAA0866048.1"/>
    </source>
</evidence>
<dbReference type="InterPro" id="IPR018301">
    <property type="entry name" value="ArAA_hydroxylase_Fe/CU_BS"/>
</dbReference>
<dbReference type="Proteomes" id="UP001500738">
    <property type="component" value="Unassembled WGS sequence"/>
</dbReference>